<gene>
    <name evidence="1" type="ORF">PMEA_00029679</name>
</gene>
<dbReference type="Proteomes" id="UP001159428">
    <property type="component" value="Unassembled WGS sequence"/>
</dbReference>
<evidence type="ECO:0000313" key="1">
    <source>
        <dbReference type="EMBL" id="CAH3156823.1"/>
    </source>
</evidence>
<proteinExistence type="predicted"/>
<organism evidence="1 2">
    <name type="scientific">Pocillopora meandrina</name>
    <dbReference type="NCBI Taxonomy" id="46732"/>
    <lineage>
        <taxon>Eukaryota</taxon>
        <taxon>Metazoa</taxon>
        <taxon>Cnidaria</taxon>
        <taxon>Anthozoa</taxon>
        <taxon>Hexacorallia</taxon>
        <taxon>Scleractinia</taxon>
        <taxon>Astrocoeniina</taxon>
        <taxon>Pocilloporidae</taxon>
        <taxon>Pocillopora</taxon>
    </lineage>
</organism>
<sequence length="297" mass="34298">MEKSNADAVFKKQKIACGKFFRENLPEDVSKPVREDKRPQNLRELECHVYDITGFDAEKVVALLSRIVNDRQEFKEGKTFYLLLNSHGPRQDDNREKFFKFAPYPFINQPGNARVSRGLRKGLTYEKLNADLKSEYDGNTQLFAQHIKSLFQDNSVVLENDPQATYEVYILLLFEIARRLVKENAPTEKKKKLDDLPIGSAIARSVKLLELGKEETCSFDDVFCSSSKKFYCYTGEPEEREEAIHRINETALSQIEQMNHREELEEMFRSSPDADELADRFGNMVVQEESGNDTESD</sequence>
<evidence type="ECO:0000313" key="2">
    <source>
        <dbReference type="Proteomes" id="UP001159428"/>
    </source>
</evidence>
<name>A0AAU9XRR4_9CNID</name>
<keyword evidence="2" id="KW-1185">Reference proteome</keyword>
<accession>A0AAU9XRR4</accession>
<protein>
    <submittedName>
        <fullName evidence="1">Uncharacterized protein</fullName>
    </submittedName>
</protein>
<dbReference type="EMBL" id="CALNXJ010000062">
    <property type="protein sequence ID" value="CAH3156823.1"/>
    <property type="molecule type" value="Genomic_DNA"/>
</dbReference>
<dbReference type="AlphaFoldDB" id="A0AAU9XRR4"/>
<comment type="caution">
    <text evidence="1">The sequence shown here is derived from an EMBL/GenBank/DDBJ whole genome shotgun (WGS) entry which is preliminary data.</text>
</comment>
<reference evidence="1 2" key="1">
    <citation type="submission" date="2022-05" db="EMBL/GenBank/DDBJ databases">
        <authorList>
            <consortium name="Genoscope - CEA"/>
            <person name="William W."/>
        </authorList>
    </citation>
    <scope>NUCLEOTIDE SEQUENCE [LARGE SCALE GENOMIC DNA]</scope>
</reference>